<gene>
    <name evidence="3" type="ORF">C5749_06280</name>
</gene>
<sequence length="301" mass="33949">MLSRQISLINLNIEAVKKLIYLFLLLITTSPNLVFGQKTDVPLLGVCATMDKVPLVHKHGYTFIQPTVAEILQPQKPDSLYEGHINKIDFPLDMVVCNVFIPGSIKTTGPEVNEQKIMAYATSVFERAEKSNIRLIVFGSGASRMIPDGFDKNIARKQFVDISRTLAVLAAQYNIVLSLESQNKEECNFINTLQEAILIAKEVDHPNFRVTVDTYHMMRENEPADHIIDGGKYIYHCDIGEKETRSAPGVKGDDFVPYFRALQQIGYKGMIALECRFTDLETELPLAKETIAKQWELAKKL</sequence>
<reference evidence="3 4" key="1">
    <citation type="submission" date="2018-02" db="EMBL/GenBank/DDBJ databases">
        <title>The draft genome of Sphingobacterium gobiense H7.</title>
        <authorList>
            <person name="Li L."/>
            <person name="Liu L."/>
            <person name="Zhang X."/>
            <person name="Wang T."/>
            <person name="Liang L."/>
        </authorList>
    </citation>
    <scope>NUCLEOTIDE SEQUENCE [LARGE SCALE GENOMIC DNA]</scope>
    <source>
        <strain evidence="3 4">ACCC 05757</strain>
    </source>
</reference>
<name>A0A2S9JU64_9SPHI</name>
<comment type="caution">
    <text evidence="3">The sequence shown here is derived from an EMBL/GenBank/DDBJ whole genome shotgun (WGS) entry which is preliminary data.</text>
</comment>
<keyword evidence="4" id="KW-1185">Reference proteome</keyword>
<keyword evidence="1 3" id="KW-0413">Isomerase</keyword>
<dbReference type="Pfam" id="PF01261">
    <property type="entry name" value="AP_endonuc_2"/>
    <property type="match status" value="1"/>
</dbReference>
<feature type="domain" description="Xylose isomerase-like TIM barrel" evidence="2">
    <location>
        <begin position="55"/>
        <end position="279"/>
    </location>
</feature>
<dbReference type="AlphaFoldDB" id="A0A2S9JU64"/>
<proteinExistence type="predicted"/>
<evidence type="ECO:0000313" key="4">
    <source>
        <dbReference type="Proteomes" id="UP000238642"/>
    </source>
</evidence>
<dbReference type="InterPro" id="IPR050417">
    <property type="entry name" value="Sugar_Epim/Isomerase"/>
</dbReference>
<evidence type="ECO:0000259" key="2">
    <source>
        <dbReference type="Pfam" id="PF01261"/>
    </source>
</evidence>
<accession>A0A2S9JU64</accession>
<dbReference type="GO" id="GO:0016853">
    <property type="term" value="F:isomerase activity"/>
    <property type="evidence" value="ECO:0007669"/>
    <property type="project" value="UniProtKB-KW"/>
</dbReference>
<dbReference type="Gene3D" id="3.20.20.150">
    <property type="entry name" value="Divalent-metal-dependent TIM barrel enzymes"/>
    <property type="match status" value="1"/>
</dbReference>
<dbReference type="Proteomes" id="UP000238642">
    <property type="component" value="Unassembled WGS sequence"/>
</dbReference>
<organism evidence="3 4">
    <name type="scientific">Sphingobacterium gobiense</name>
    <dbReference type="NCBI Taxonomy" id="1382456"/>
    <lineage>
        <taxon>Bacteria</taxon>
        <taxon>Pseudomonadati</taxon>
        <taxon>Bacteroidota</taxon>
        <taxon>Sphingobacteriia</taxon>
        <taxon>Sphingobacteriales</taxon>
        <taxon>Sphingobacteriaceae</taxon>
        <taxon>Sphingobacterium</taxon>
    </lineage>
</organism>
<evidence type="ECO:0000313" key="3">
    <source>
        <dbReference type="EMBL" id="PRD56825.1"/>
    </source>
</evidence>
<dbReference type="PANTHER" id="PTHR43489">
    <property type="entry name" value="ISOMERASE"/>
    <property type="match status" value="1"/>
</dbReference>
<dbReference type="InterPro" id="IPR013022">
    <property type="entry name" value="Xyl_isomerase-like_TIM-brl"/>
</dbReference>
<dbReference type="PANTHER" id="PTHR43489:SF7">
    <property type="entry name" value="3-DEHYDRO-D-GULOSIDE 4-EPIMERASE-RELATED"/>
    <property type="match status" value="1"/>
</dbReference>
<evidence type="ECO:0000256" key="1">
    <source>
        <dbReference type="ARBA" id="ARBA00023235"/>
    </source>
</evidence>
<dbReference type="InterPro" id="IPR036237">
    <property type="entry name" value="Xyl_isomerase-like_sf"/>
</dbReference>
<dbReference type="SUPFAM" id="SSF51658">
    <property type="entry name" value="Xylose isomerase-like"/>
    <property type="match status" value="1"/>
</dbReference>
<protein>
    <submittedName>
        <fullName evidence="3">Sugar phosphate isomerase/epimerase</fullName>
    </submittedName>
</protein>
<dbReference type="EMBL" id="PVBS01000001">
    <property type="protein sequence ID" value="PRD56825.1"/>
    <property type="molecule type" value="Genomic_DNA"/>
</dbReference>